<dbReference type="GO" id="GO:0046872">
    <property type="term" value="F:metal ion binding"/>
    <property type="evidence" value="ECO:0007669"/>
    <property type="project" value="TreeGrafter"/>
</dbReference>
<dbReference type="AlphaFoldDB" id="A0A8B6M154"/>
<evidence type="ECO:0000259" key="2">
    <source>
        <dbReference type="PROSITE" id="PS51708"/>
    </source>
</evidence>
<gene>
    <name evidence="3" type="ORF">MPC4_100019</name>
</gene>
<dbReference type="InterPro" id="IPR038186">
    <property type="entry name" value="CHAD_dom_sf"/>
</dbReference>
<reference evidence="3 4" key="1">
    <citation type="submission" date="2019-05" db="EMBL/GenBank/DDBJ databases">
        <authorList>
            <person name="Farhan Ul Haque M."/>
        </authorList>
    </citation>
    <scope>NUCLEOTIDE SEQUENCE [LARGE SCALE GENOMIC DNA]</scope>
    <source>
        <strain evidence="3">2</strain>
    </source>
</reference>
<proteinExistence type="predicted"/>
<dbReference type="EMBL" id="CABFMQ020000002">
    <property type="protein sequence ID" value="VTZ48576.1"/>
    <property type="molecule type" value="Genomic_DNA"/>
</dbReference>
<evidence type="ECO:0000313" key="4">
    <source>
        <dbReference type="Proteomes" id="UP000485880"/>
    </source>
</evidence>
<dbReference type="PROSITE" id="PS51707">
    <property type="entry name" value="CYTH"/>
    <property type="match status" value="1"/>
</dbReference>
<dbReference type="SMART" id="SM00880">
    <property type="entry name" value="CHAD"/>
    <property type="match status" value="1"/>
</dbReference>
<feature type="domain" description="CHAD" evidence="2">
    <location>
        <begin position="222"/>
        <end position="517"/>
    </location>
</feature>
<dbReference type="InterPro" id="IPR023577">
    <property type="entry name" value="CYTH_domain"/>
</dbReference>
<dbReference type="Gene3D" id="2.40.320.10">
    <property type="entry name" value="Hypothetical Protein Pfu-838710-001"/>
    <property type="match status" value="1"/>
</dbReference>
<dbReference type="GO" id="GO:0050355">
    <property type="term" value="F:inorganic triphosphate phosphatase activity"/>
    <property type="evidence" value="ECO:0007669"/>
    <property type="project" value="InterPro"/>
</dbReference>
<dbReference type="SMART" id="SM01118">
    <property type="entry name" value="CYTH"/>
    <property type="match status" value="1"/>
</dbReference>
<dbReference type="Pfam" id="PF05235">
    <property type="entry name" value="CHAD"/>
    <property type="match status" value="1"/>
</dbReference>
<protein>
    <submittedName>
        <fullName evidence="3">CHAD domain containing protein</fullName>
    </submittedName>
</protein>
<keyword evidence="4" id="KW-1185">Reference proteome</keyword>
<dbReference type="PROSITE" id="PS51708">
    <property type="entry name" value="CHAD"/>
    <property type="match status" value="1"/>
</dbReference>
<comment type="caution">
    <text evidence="3">The sequence shown here is derived from an EMBL/GenBank/DDBJ whole genome shotgun (WGS) entry which is preliminary data.</text>
</comment>
<feature type="domain" description="CYTH" evidence="1">
    <location>
        <begin position="1"/>
        <end position="207"/>
    </location>
</feature>
<evidence type="ECO:0000313" key="3">
    <source>
        <dbReference type="EMBL" id="VTZ48576.1"/>
    </source>
</evidence>
<dbReference type="SUPFAM" id="SSF55154">
    <property type="entry name" value="CYTH-like phosphatases"/>
    <property type="match status" value="1"/>
</dbReference>
<dbReference type="PANTHER" id="PTHR39569:SF1">
    <property type="entry name" value="INORGANIC TRIPHOSPHATASE"/>
    <property type="match status" value="1"/>
</dbReference>
<name>A0A8B6M154_METTU</name>
<dbReference type="InterPro" id="IPR007899">
    <property type="entry name" value="CHAD_dom"/>
</dbReference>
<dbReference type="Pfam" id="PF01928">
    <property type="entry name" value="CYTH"/>
    <property type="match status" value="1"/>
</dbReference>
<sequence length="517" mass="57923">MPEMELKLVFDEADLARLRTLPGLRDKLEGAQPARSHAIYFDTPEKYLWKRGLALRVRRTGDVSIQTIKQEGCALLERGEWERRINWDPSDAPPRPDGTMINETPFADVIDKAVRARLRPTFEVDVQRVAFMVTEGNAAIEVAIDRGRIKSAGAEREALPVSELELELKRGDKQELFTLARELTAHAPLHLSLISKAERGQRLVDGLWGHPAKASSPRLEADMTGEQAFSAICRACLNDFMLNAAVLTSKSSPDPVEAIHQGRIALRRLRAALALFKPMARDDAFARMNDELRRLARLFGEARDRDIMLANAPETSLAASAAAANDFSTWLERRRLAARETAREAAQSERWRIFLIDFSEWIDCGAWRRRPSGHHLEPVAQFIRRRLKKRLAALLREARDLAELDAGAQHAVRIAAKKLRYMAQFFVGVSGVADRKPMKRLLGGLDKLQSCLGVLHDDEASLTAARTDIGLWRAEVGDVGPLALEAAARWTTPKQDGKKWLEQALEAYSEVAEAEPF</sequence>
<dbReference type="PANTHER" id="PTHR39569">
    <property type="entry name" value="INORGANIC TRIPHOSPHATASE"/>
    <property type="match status" value="1"/>
</dbReference>
<accession>A0A8B6M154</accession>
<evidence type="ECO:0000259" key="1">
    <source>
        <dbReference type="PROSITE" id="PS51707"/>
    </source>
</evidence>
<dbReference type="InterPro" id="IPR039013">
    <property type="entry name" value="YgiF"/>
</dbReference>
<dbReference type="InterPro" id="IPR033469">
    <property type="entry name" value="CYTH-like_dom_sf"/>
</dbReference>
<dbReference type="RefSeq" id="WP_174511110.1">
    <property type="nucleotide sequence ID" value="NZ_CABFMQ020000002.1"/>
</dbReference>
<organism evidence="3 4">
    <name type="scientific">Methylocella tundrae</name>
    <dbReference type="NCBI Taxonomy" id="227605"/>
    <lineage>
        <taxon>Bacteria</taxon>
        <taxon>Pseudomonadati</taxon>
        <taxon>Pseudomonadota</taxon>
        <taxon>Alphaproteobacteria</taxon>
        <taxon>Hyphomicrobiales</taxon>
        <taxon>Beijerinckiaceae</taxon>
        <taxon>Methylocella</taxon>
    </lineage>
</organism>
<dbReference type="Proteomes" id="UP000485880">
    <property type="component" value="Unassembled WGS sequence"/>
</dbReference>
<dbReference type="CDD" id="cd07756">
    <property type="entry name" value="CYTH-like_Pase_CHAD"/>
    <property type="match status" value="1"/>
</dbReference>
<dbReference type="Gene3D" id="1.40.20.10">
    <property type="entry name" value="CHAD domain"/>
    <property type="match status" value="1"/>
</dbReference>